<dbReference type="PANTHER" id="PTHR31834:SF1">
    <property type="entry name" value="INITIATION-SPECIFIC ALPHA-1,6-MANNOSYLTRANSFERASE"/>
    <property type="match status" value="1"/>
</dbReference>
<accession>A0A7W8ZKF1</accession>
<evidence type="ECO:0000313" key="2">
    <source>
        <dbReference type="Proteomes" id="UP000537204"/>
    </source>
</evidence>
<proteinExistence type="predicted"/>
<protein>
    <submittedName>
        <fullName evidence="1">Mannosyltransferase OCH1-like enzyme</fullName>
    </submittedName>
</protein>
<dbReference type="GO" id="GO:0006487">
    <property type="term" value="P:protein N-linked glycosylation"/>
    <property type="evidence" value="ECO:0007669"/>
    <property type="project" value="TreeGrafter"/>
</dbReference>
<dbReference type="EMBL" id="JACHCE010000002">
    <property type="protein sequence ID" value="MBB5635656.1"/>
    <property type="molecule type" value="Genomic_DNA"/>
</dbReference>
<dbReference type="PANTHER" id="PTHR31834">
    <property type="entry name" value="INITIATION-SPECIFIC ALPHA-1,6-MANNOSYLTRANSFERASE"/>
    <property type="match status" value="1"/>
</dbReference>
<dbReference type="Pfam" id="PF04488">
    <property type="entry name" value="Gly_transf_sug"/>
    <property type="match status" value="1"/>
</dbReference>
<evidence type="ECO:0000313" key="1">
    <source>
        <dbReference type="EMBL" id="MBB5635656.1"/>
    </source>
</evidence>
<dbReference type="InterPro" id="IPR039367">
    <property type="entry name" value="Och1-like"/>
</dbReference>
<dbReference type="Gene3D" id="3.90.550.20">
    <property type="match status" value="1"/>
</dbReference>
<comment type="caution">
    <text evidence="1">The sequence shown here is derived from an EMBL/GenBank/DDBJ whole genome shotgun (WGS) entry which is preliminary data.</text>
</comment>
<gene>
    <name evidence="1" type="ORF">HDE68_001544</name>
</gene>
<dbReference type="Proteomes" id="UP000537204">
    <property type="component" value="Unassembled WGS sequence"/>
</dbReference>
<dbReference type="InterPro" id="IPR007577">
    <property type="entry name" value="GlycoTrfase_DXD_sugar-bd_CS"/>
</dbReference>
<dbReference type="RefSeq" id="WP_183880591.1">
    <property type="nucleotide sequence ID" value="NZ_JACHCE010000002.1"/>
</dbReference>
<organism evidence="1 2">
    <name type="scientific">Pedobacter cryoconitis</name>
    <dbReference type="NCBI Taxonomy" id="188932"/>
    <lineage>
        <taxon>Bacteria</taxon>
        <taxon>Pseudomonadati</taxon>
        <taxon>Bacteroidota</taxon>
        <taxon>Sphingobacteriia</taxon>
        <taxon>Sphingobacteriales</taxon>
        <taxon>Sphingobacteriaceae</taxon>
        <taxon>Pedobacter</taxon>
    </lineage>
</organism>
<keyword evidence="1" id="KW-0808">Transferase</keyword>
<name>A0A7W8ZKF1_9SPHI</name>
<dbReference type="AlphaFoldDB" id="A0A7W8ZKF1"/>
<dbReference type="SUPFAM" id="SSF53448">
    <property type="entry name" value="Nucleotide-diphospho-sugar transferases"/>
    <property type="match status" value="1"/>
</dbReference>
<keyword evidence="1" id="KW-0328">Glycosyltransferase</keyword>
<sequence>MSIPKIIHQTYKTSKLPLITRWNIAKFRKKNPGYWYEFYDDERIEAFLSDEFGKDILSLYQRINIGAAKADFFRYAVLLKKGGVYLDIDSGINGRLDDFILDSDSAIISREGNPDLFVQWALVFSPNHPFMQKTLDLMCENIRTNRYPHDVHQMTGPTVYTKAILECLKESPDIAHRVLGVDYENHLKFKYQFSKALYTKEEHWTKTQLTKPVLKPE</sequence>
<dbReference type="InterPro" id="IPR029044">
    <property type="entry name" value="Nucleotide-diphossugar_trans"/>
</dbReference>
<reference evidence="1 2" key="1">
    <citation type="submission" date="2020-08" db="EMBL/GenBank/DDBJ databases">
        <title>Genomic Encyclopedia of Type Strains, Phase IV (KMG-V): Genome sequencing to study the core and pangenomes of soil and plant-associated prokaryotes.</title>
        <authorList>
            <person name="Whitman W."/>
        </authorList>
    </citation>
    <scope>NUCLEOTIDE SEQUENCE [LARGE SCALE GENOMIC DNA]</scope>
    <source>
        <strain evidence="1 2">S3M1</strain>
    </source>
</reference>
<dbReference type="GO" id="GO:0000009">
    <property type="term" value="F:alpha-1,6-mannosyltransferase activity"/>
    <property type="evidence" value="ECO:0007669"/>
    <property type="project" value="InterPro"/>
</dbReference>